<dbReference type="GO" id="GO:0010774">
    <property type="term" value="P:meiotic strand invasion involved in reciprocal meiotic recombination"/>
    <property type="evidence" value="ECO:0007669"/>
    <property type="project" value="TreeGrafter"/>
</dbReference>
<protein>
    <recommendedName>
        <fullName evidence="5">Mnd1 HTH domain-containing protein</fullName>
    </recommendedName>
</protein>
<evidence type="ECO:0000256" key="2">
    <source>
        <dbReference type="ARBA" id="ARBA00023172"/>
    </source>
</evidence>
<sequence>MLNAPAINRLGQDPGRAHRINANSFQQNAITTVKGWQYVAFYTEDKGDPSNGCYVNLARRKVGPLGLRREEEGWEVLTFEDYKQVVDDGHNTISIGVCRGDGTIHIAFDHHCDKLRFRISNPGEDIGGGNCSWTVSQFTKTQSFLPGVAPSDFTKEVTYPRFVNMDDNLLLTYRIGQAGEGSDVLYRYSSETHSYTFLGQYLTGVSNNPYVNGVDYRMGMLHVSWCYRNFVSFSESASPNAHKQQAGPNGPENNFDLNYAFSDDLGRSWKCSDGGTMAGIGDGETFGGQNTIMPSADGARVFEIPMGSGILNQEAQTADWEGGFWALNREKINNEQRWILYYRDASAKWTKKLVPHVSQPTETGSRAKICVDRNSNVYVILPGNLDTSLSIFRGRKDEGYDNFELIWTDDGYDGEPLVDVQRLEGTWVASASNATFPKTTSALQTQTETHVWQDTRTSKKKAHAMAPKNLPPAAKQARILDWFRESMSVYTLKELEKSLQSVASINQMQVKDYLQALQDENLIRVEKIGSGNWYWCFMSDAKKTKENMINTLKGEESKLVASITDTERQIQEEMTKRKKDYEMPENNGMDRKALLEAHETLLRETEMLDKELACYSDNDPAEILRKIEETKTMRDRAMRWTDNIEAIESFIANLTGDRARAAELMQSTCGDEYVVGEGLKDLCFTA</sequence>
<dbReference type="RefSeq" id="XP_031867536.1">
    <property type="nucleotide sequence ID" value="XM_032016305.1"/>
</dbReference>
<evidence type="ECO:0000313" key="7">
    <source>
        <dbReference type="Proteomes" id="UP000254866"/>
    </source>
</evidence>
<proteinExistence type="predicted"/>
<feature type="domain" description="Mnd1 HTH" evidence="5">
    <location>
        <begin position="479"/>
        <end position="537"/>
    </location>
</feature>
<comment type="subcellular location">
    <subcellularLocation>
        <location evidence="1">Nucleus</location>
    </subcellularLocation>
</comment>
<evidence type="ECO:0000313" key="6">
    <source>
        <dbReference type="EMBL" id="RDL34554.1"/>
    </source>
</evidence>
<dbReference type="GO" id="GO:0120230">
    <property type="term" value="F:recombinase activator activity"/>
    <property type="evidence" value="ECO:0007669"/>
    <property type="project" value="TreeGrafter"/>
</dbReference>
<dbReference type="STRING" id="2656787.A0A370TH84"/>
<dbReference type="EMBL" id="NPIC01000007">
    <property type="protein sequence ID" value="RDL34554.1"/>
    <property type="molecule type" value="Genomic_DNA"/>
</dbReference>
<dbReference type="PANTHER" id="PTHR15938">
    <property type="entry name" value="TBP-1 INTERACTING PROTEIN"/>
    <property type="match status" value="1"/>
</dbReference>
<reference evidence="6 7" key="1">
    <citation type="journal article" date="2018" name="IMA Fungus">
        <title>IMA Genome-F 9: Draft genome sequence of Annulohypoxylon stygium, Aspergillus mulundensis, Berkeleyomyces basicola (syn. Thielaviopsis basicola), Ceratocystis smalleyi, two Cercospora beticola strains, Coleophoma cylindrospora, Fusarium fracticaudum, Phialophora cf. hyalina, and Morchella septimelata.</title>
        <authorList>
            <person name="Wingfield B.D."/>
            <person name="Bills G.F."/>
            <person name="Dong Y."/>
            <person name="Huang W."/>
            <person name="Nel W.J."/>
            <person name="Swalarsk-Parry B.S."/>
            <person name="Vaghefi N."/>
            <person name="Wilken P.M."/>
            <person name="An Z."/>
            <person name="de Beer Z.W."/>
            <person name="De Vos L."/>
            <person name="Chen L."/>
            <person name="Duong T.A."/>
            <person name="Gao Y."/>
            <person name="Hammerbacher A."/>
            <person name="Kikkert J.R."/>
            <person name="Li Y."/>
            <person name="Li H."/>
            <person name="Li K."/>
            <person name="Li Q."/>
            <person name="Liu X."/>
            <person name="Ma X."/>
            <person name="Naidoo K."/>
            <person name="Pethybridge S.J."/>
            <person name="Sun J."/>
            <person name="Steenkamp E.T."/>
            <person name="van der Nest M.A."/>
            <person name="van Wyk S."/>
            <person name="Wingfield M.J."/>
            <person name="Xiong C."/>
            <person name="Yue Q."/>
            <person name="Zhang X."/>
        </authorList>
    </citation>
    <scope>NUCLEOTIDE SEQUENCE [LARGE SCALE GENOMIC DNA]</scope>
    <source>
        <strain evidence="6 7">BP 5553</strain>
    </source>
</reference>
<evidence type="ECO:0000256" key="4">
    <source>
        <dbReference type="ARBA" id="ARBA00023254"/>
    </source>
</evidence>
<dbReference type="GeneID" id="43600531"/>
<keyword evidence="4" id="KW-0469">Meiosis</keyword>
<dbReference type="GO" id="GO:0000709">
    <property type="term" value="P:meiotic joint molecule formation"/>
    <property type="evidence" value="ECO:0007669"/>
    <property type="project" value="TreeGrafter"/>
</dbReference>
<accession>A0A370TH84</accession>
<evidence type="ECO:0000256" key="3">
    <source>
        <dbReference type="ARBA" id="ARBA00023242"/>
    </source>
</evidence>
<evidence type="ECO:0000259" key="5">
    <source>
        <dbReference type="Pfam" id="PF03962"/>
    </source>
</evidence>
<keyword evidence="3" id="KW-0539">Nucleus</keyword>
<evidence type="ECO:0000256" key="1">
    <source>
        <dbReference type="ARBA" id="ARBA00004123"/>
    </source>
</evidence>
<dbReference type="PANTHER" id="PTHR15938:SF1">
    <property type="entry name" value="MEIOTIC NUCLEAR DIVISION PROTEIN 1"/>
    <property type="match status" value="1"/>
</dbReference>
<keyword evidence="2" id="KW-0233">DNA recombination</keyword>
<dbReference type="AlphaFoldDB" id="A0A370TH84"/>
<organism evidence="6 7">
    <name type="scientific">Venustampulla echinocandica</name>
    <dbReference type="NCBI Taxonomy" id="2656787"/>
    <lineage>
        <taxon>Eukaryota</taxon>
        <taxon>Fungi</taxon>
        <taxon>Dikarya</taxon>
        <taxon>Ascomycota</taxon>
        <taxon>Pezizomycotina</taxon>
        <taxon>Leotiomycetes</taxon>
        <taxon>Helotiales</taxon>
        <taxon>Pleuroascaceae</taxon>
        <taxon>Venustampulla</taxon>
    </lineage>
</organism>
<dbReference type="GO" id="GO:0007129">
    <property type="term" value="P:homologous chromosome pairing at meiosis"/>
    <property type="evidence" value="ECO:0007669"/>
    <property type="project" value="TreeGrafter"/>
</dbReference>
<dbReference type="GO" id="GO:0000794">
    <property type="term" value="C:condensed nuclear chromosome"/>
    <property type="evidence" value="ECO:0007669"/>
    <property type="project" value="TreeGrafter"/>
</dbReference>
<comment type="caution">
    <text evidence="6">The sequence shown here is derived from an EMBL/GenBank/DDBJ whole genome shotgun (WGS) entry which is preliminary data.</text>
</comment>
<gene>
    <name evidence="6" type="ORF">BP5553_07682</name>
</gene>
<dbReference type="Proteomes" id="UP000254866">
    <property type="component" value="Unassembled WGS sequence"/>
</dbReference>
<dbReference type="Pfam" id="PF03962">
    <property type="entry name" value="Mnd1"/>
    <property type="match status" value="1"/>
</dbReference>
<dbReference type="GO" id="GO:0120231">
    <property type="term" value="C:DNA recombinase auxiliary factor complex"/>
    <property type="evidence" value="ECO:0007669"/>
    <property type="project" value="TreeGrafter"/>
</dbReference>
<dbReference type="OrthoDB" id="9978204at2759"/>
<dbReference type="GO" id="GO:0003690">
    <property type="term" value="F:double-stranded DNA binding"/>
    <property type="evidence" value="ECO:0007669"/>
    <property type="project" value="TreeGrafter"/>
</dbReference>
<dbReference type="InterPro" id="IPR040453">
    <property type="entry name" value="Mnd1_HTH"/>
</dbReference>
<dbReference type="Pfam" id="PF15892">
    <property type="entry name" value="BNR_4"/>
    <property type="match status" value="1"/>
</dbReference>
<name>A0A370TH84_9HELO</name>
<keyword evidence="7" id="KW-1185">Reference proteome</keyword>